<dbReference type="PIRSF" id="PIRSF005917">
    <property type="entry name" value="MTase_YraL"/>
    <property type="match status" value="1"/>
</dbReference>
<dbReference type="CDD" id="cd11648">
    <property type="entry name" value="RsmI"/>
    <property type="match status" value="1"/>
</dbReference>
<evidence type="ECO:0000256" key="2">
    <source>
        <dbReference type="ARBA" id="ARBA00022552"/>
    </source>
</evidence>
<dbReference type="Pfam" id="PF00590">
    <property type="entry name" value="TP_methylase"/>
    <property type="match status" value="1"/>
</dbReference>
<comment type="subcellular location">
    <subcellularLocation>
        <location evidence="6">Cytoplasm</location>
    </subcellularLocation>
</comment>
<evidence type="ECO:0000256" key="5">
    <source>
        <dbReference type="ARBA" id="ARBA00022691"/>
    </source>
</evidence>
<comment type="similarity">
    <text evidence="6">Belongs to the methyltransferase superfamily. RsmI family.</text>
</comment>
<keyword evidence="4 6" id="KW-0808">Transferase</keyword>
<comment type="catalytic activity">
    <reaction evidence="6">
        <text>cytidine(1402) in 16S rRNA + S-adenosyl-L-methionine = 2'-O-methylcytidine(1402) in 16S rRNA + S-adenosyl-L-homocysteine + H(+)</text>
        <dbReference type="Rhea" id="RHEA:42924"/>
        <dbReference type="Rhea" id="RHEA-COMP:10285"/>
        <dbReference type="Rhea" id="RHEA-COMP:10286"/>
        <dbReference type="ChEBI" id="CHEBI:15378"/>
        <dbReference type="ChEBI" id="CHEBI:57856"/>
        <dbReference type="ChEBI" id="CHEBI:59789"/>
        <dbReference type="ChEBI" id="CHEBI:74495"/>
        <dbReference type="ChEBI" id="CHEBI:82748"/>
        <dbReference type="EC" id="2.1.1.198"/>
    </reaction>
</comment>
<feature type="domain" description="Tetrapyrrole methylase" evidence="7">
    <location>
        <begin position="3"/>
        <end position="206"/>
    </location>
</feature>
<evidence type="ECO:0000256" key="4">
    <source>
        <dbReference type="ARBA" id="ARBA00022679"/>
    </source>
</evidence>
<dbReference type="PANTHER" id="PTHR46111:SF1">
    <property type="entry name" value="RIBOSOMAL RNA SMALL SUBUNIT METHYLTRANSFERASE I"/>
    <property type="match status" value="1"/>
</dbReference>
<reference evidence="8 9" key="1">
    <citation type="journal article" date="2016" name="Nat. Commun.">
        <title>Thousands of microbial genomes shed light on interconnected biogeochemical processes in an aquifer system.</title>
        <authorList>
            <person name="Anantharaman K."/>
            <person name="Brown C.T."/>
            <person name="Hug L.A."/>
            <person name="Sharon I."/>
            <person name="Castelle C.J."/>
            <person name="Probst A.J."/>
            <person name="Thomas B.C."/>
            <person name="Singh A."/>
            <person name="Wilkins M.J."/>
            <person name="Karaoz U."/>
            <person name="Brodie E.L."/>
            <person name="Williams K.H."/>
            <person name="Hubbard S.S."/>
            <person name="Banfield J.F."/>
        </authorList>
    </citation>
    <scope>NUCLEOTIDE SEQUENCE [LARGE SCALE GENOMIC DNA]</scope>
</reference>
<dbReference type="InterPro" id="IPR008189">
    <property type="entry name" value="rRNA_ssu_MeTfrase_I"/>
</dbReference>
<protein>
    <recommendedName>
        <fullName evidence="6">Ribosomal RNA small subunit methyltransferase I</fullName>
        <ecNumber evidence="6">2.1.1.198</ecNumber>
    </recommendedName>
    <alternativeName>
        <fullName evidence="6">16S rRNA 2'-O-ribose C1402 methyltransferase</fullName>
    </alternativeName>
    <alternativeName>
        <fullName evidence="6">rRNA (cytidine-2'-O-)-methyltransferase RsmI</fullName>
    </alternativeName>
</protein>
<evidence type="ECO:0000259" key="7">
    <source>
        <dbReference type="Pfam" id="PF00590"/>
    </source>
</evidence>
<dbReference type="InterPro" id="IPR035996">
    <property type="entry name" value="4pyrrol_Methylase_sf"/>
</dbReference>
<dbReference type="SUPFAM" id="SSF53790">
    <property type="entry name" value="Tetrapyrrole methylase"/>
    <property type="match status" value="1"/>
</dbReference>
<name>A0A1F4UPJ6_UNCKA</name>
<comment type="function">
    <text evidence="6">Catalyzes the 2'-O-methylation of the ribose of cytidine 1402 (C1402) in 16S rRNA.</text>
</comment>
<organism evidence="8 9">
    <name type="scientific">candidate division WWE3 bacterium RIFCSPHIGHO2_01_FULL_35_17</name>
    <dbReference type="NCBI Taxonomy" id="1802614"/>
    <lineage>
        <taxon>Bacteria</taxon>
        <taxon>Katanobacteria</taxon>
    </lineage>
</organism>
<dbReference type="Gene3D" id="3.40.1010.10">
    <property type="entry name" value="Cobalt-precorrin-4 Transmethylase, Domain 1"/>
    <property type="match status" value="1"/>
</dbReference>
<dbReference type="FunFam" id="3.40.1010.10:FF:000007">
    <property type="entry name" value="Ribosomal RNA small subunit methyltransferase I"/>
    <property type="match status" value="1"/>
</dbReference>
<evidence type="ECO:0000313" key="9">
    <source>
        <dbReference type="Proteomes" id="UP000176444"/>
    </source>
</evidence>
<evidence type="ECO:0000256" key="1">
    <source>
        <dbReference type="ARBA" id="ARBA00022490"/>
    </source>
</evidence>
<evidence type="ECO:0000256" key="3">
    <source>
        <dbReference type="ARBA" id="ARBA00022603"/>
    </source>
</evidence>
<dbReference type="Gene3D" id="3.30.950.10">
    <property type="entry name" value="Methyltransferase, Cobalt-precorrin-4 Transmethylase, Domain 2"/>
    <property type="match status" value="1"/>
</dbReference>
<evidence type="ECO:0000313" key="8">
    <source>
        <dbReference type="EMBL" id="OGC46710.1"/>
    </source>
</evidence>
<comment type="caution">
    <text evidence="8">The sequence shown here is derived from an EMBL/GenBank/DDBJ whole genome shotgun (WGS) entry which is preliminary data.</text>
</comment>
<dbReference type="NCBIfam" id="TIGR00096">
    <property type="entry name" value="16S rRNA (cytidine(1402)-2'-O)-methyltransferase"/>
    <property type="match status" value="1"/>
</dbReference>
<dbReference type="PROSITE" id="PS01296">
    <property type="entry name" value="RSMI"/>
    <property type="match status" value="1"/>
</dbReference>
<dbReference type="Proteomes" id="UP000176444">
    <property type="component" value="Unassembled WGS sequence"/>
</dbReference>
<keyword evidence="2 6" id="KW-0698">rRNA processing</keyword>
<dbReference type="EC" id="2.1.1.198" evidence="6"/>
<dbReference type="InterPro" id="IPR014777">
    <property type="entry name" value="4pyrrole_Mease_sub1"/>
</dbReference>
<dbReference type="HAMAP" id="MF_01877">
    <property type="entry name" value="16SrRNA_methyltr_I"/>
    <property type="match status" value="1"/>
</dbReference>
<sequence length="236" mass="25919">MSTLYVIPTPIGNIGDITLRGVAVLKKLEVLLSEDTRMTSKLFGLLEIDSKSKRLMKYFDHNETNKVPEVIAMLDSGIDIGIVSDAGTPVINDPGYKLIKAVRKTSHKIEVLPGATSITTALVASGLAPDKFSFIGYLPRKTGELTRLLNSIKEANAIIKSTYIAFESPFRLAKSIEVMQSIYNTDAEIAICKELTKMHEEVHTGTPIELLEILKKDKYASKGEVVILINLNTKNG</sequence>
<keyword evidence="5 6" id="KW-0949">S-adenosyl-L-methionine</keyword>
<dbReference type="PANTHER" id="PTHR46111">
    <property type="entry name" value="RIBOSOMAL RNA SMALL SUBUNIT METHYLTRANSFERASE I"/>
    <property type="match status" value="1"/>
</dbReference>
<keyword evidence="3 6" id="KW-0489">Methyltransferase</keyword>
<dbReference type="InterPro" id="IPR000878">
    <property type="entry name" value="4pyrrol_Mease"/>
</dbReference>
<keyword evidence="1 6" id="KW-0963">Cytoplasm</keyword>
<dbReference type="GO" id="GO:0005737">
    <property type="term" value="C:cytoplasm"/>
    <property type="evidence" value="ECO:0007669"/>
    <property type="project" value="UniProtKB-SubCell"/>
</dbReference>
<accession>A0A1F4UPJ6</accession>
<dbReference type="GO" id="GO:0070677">
    <property type="term" value="F:rRNA (cytosine-2'-O-)-methyltransferase activity"/>
    <property type="evidence" value="ECO:0007669"/>
    <property type="project" value="UniProtKB-UniRule"/>
</dbReference>
<dbReference type="EMBL" id="MEUX01000031">
    <property type="protein sequence ID" value="OGC46710.1"/>
    <property type="molecule type" value="Genomic_DNA"/>
</dbReference>
<dbReference type="InterPro" id="IPR014776">
    <property type="entry name" value="4pyrrole_Mease_sub2"/>
</dbReference>
<dbReference type="AlphaFoldDB" id="A0A1F4UPJ6"/>
<proteinExistence type="inferred from homology"/>
<evidence type="ECO:0000256" key="6">
    <source>
        <dbReference type="HAMAP-Rule" id="MF_01877"/>
    </source>
</evidence>
<dbReference type="InterPro" id="IPR018063">
    <property type="entry name" value="SAM_MeTrfase_RsmI_CS"/>
</dbReference>
<gene>
    <name evidence="6" type="primary">rsmI</name>
    <name evidence="8" type="ORF">A2713_01510</name>
</gene>